<organism evidence="2 3">
    <name type="scientific">Prorocentrum cordatum</name>
    <dbReference type="NCBI Taxonomy" id="2364126"/>
    <lineage>
        <taxon>Eukaryota</taxon>
        <taxon>Sar</taxon>
        <taxon>Alveolata</taxon>
        <taxon>Dinophyceae</taxon>
        <taxon>Prorocentrales</taxon>
        <taxon>Prorocentraceae</taxon>
        <taxon>Prorocentrum</taxon>
    </lineage>
</organism>
<feature type="region of interest" description="Disordered" evidence="1">
    <location>
        <begin position="523"/>
        <end position="554"/>
    </location>
</feature>
<keyword evidence="3" id="KW-1185">Reference proteome</keyword>
<feature type="compositionally biased region" description="Basic and acidic residues" evidence="1">
    <location>
        <begin position="166"/>
        <end position="177"/>
    </location>
</feature>
<sequence length="830" mass="85053">MVDYRGKIMMTPAAVAVKPEPGVAPPDQAAQPQGGPQGGRDVKQQSLSVALAERQRRTAAGAATMSQPSRQLRRRVQLMPAEQAAAGSAATAAGAATCAAASDTATSSSCQAQLGKGNDNTAPGKGAQLGKGNDNTTLAKGPQLGNGNDGAAPGKGAQLGKGNSNEGKDSAKIDRRPGRGKGVHLSDLQSPSPGTSPSQDRAPQPDNSSEPRAGDAEAVGAGAFKLVVPRQPDGTACSADLQKAIVSAHDGLDKAHRAMLYARMKRKTESKECPPLLAEKWKQAAGSINATARYHPDFPDDLTMVEYKRHLSTKETYTYIKEHTQTIHWTGALSGQVALEMARNLESLFDQTTTGMATLGRGRTSRTSVGNVSTTPEDYVQKWGALTKTYTDIISEVTFKIKAKPFQDAFCEQLQMLQTDLSASKESFMGLVSDASNAKLLNSTIETFRERAKRAVDHIATADDMLRIKKRKLPSEPEPPKDPTKSEAPSEQPAAQPAAETAAGAGQEQEAVREIERAVRDIAQSNESEESPEAGARLPGAPRDAAVAHPAAASAPQVLGSYLRRAASPLRQAEAAQVLGSYPRRAASPLRHAEATQAADELKADVGASAAQVFRSSSKAFDDACDKAAAFAAPAAPAAAVGVAAAAAGIAAAGADPSAAPPAQLAPAAGAGIDAPSAPQQGLRPAARADAEAAAPEAMAPPAGAGAAAAADAGAAQVPSHTVRYRCPACGELVASLEEALHHCRSPSAAAPAAPAAPAAAPAARPSAPAAVPAAAEGDAAAAGGETAAGAGNLREGVFLQMPWLTAEAAHVEWAGCEGNKSEWWAQRGQ</sequence>
<feature type="compositionally biased region" description="Low complexity" evidence="1">
    <location>
        <begin position="486"/>
        <end position="509"/>
    </location>
</feature>
<feature type="compositionally biased region" description="Low complexity" evidence="1">
    <location>
        <begin position="541"/>
        <end position="554"/>
    </location>
</feature>
<dbReference type="Proteomes" id="UP001189429">
    <property type="component" value="Unassembled WGS sequence"/>
</dbReference>
<feature type="region of interest" description="Disordered" evidence="1">
    <location>
        <begin position="467"/>
        <end position="511"/>
    </location>
</feature>
<feature type="compositionally biased region" description="Basic and acidic residues" evidence="1">
    <location>
        <begin position="467"/>
        <end position="485"/>
    </location>
</feature>
<feature type="region of interest" description="Disordered" evidence="1">
    <location>
        <begin position="18"/>
        <end position="215"/>
    </location>
</feature>
<proteinExistence type="predicted"/>
<evidence type="ECO:0000313" key="2">
    <source>
        <dbReference type="EMBL" id="CAK0893659.1"/>
    </source>
</evidence>
<feature type="compositionally biased region" description="Low complexity" evidence="1">
    <location>
        <begin position="83"/>
        <end position="112"/>
    </location>
</feature>
<gene>
    <name evidence="2" type="ORF">PCOR1329_LOCUS72923</name>
</gene>
<feature type="compositionally biased region" description="Polar residues" evidence="1">
    <location>
        <begin position="187"/>
        <end position="210"/>
    </location>
</feature>
<feature type="region of interest" description="Disordered" evidence="1">
    <location>
        <begin position="656"/>
        <end position="700"/>
    </location>
</feature>
<comment type="caution">
    <text evidence="2">The sequence shown here is derived from an EMBL/GenBank/DDBJ whole genome shotgun (WGS) entry which is preliminary data.</text>
</comment>
<reference evidence="2" key="1">
    <citation type="submission" date="2023-10" db="EMBL/GenBank/DDBJ databases">
        <authorList>
            <person name="Chen Y."/>
            <person name="Shah S."/>
            <person name="Dougan E. K."/>
            <person name="Thang M."/>
            <person name="Chan C."/>
        </authorList>
    </citation>
    <scope>NUCLEOTIDE SEQUENCE [LARGE SCALE GENOMIC DNA]</scope>
</reference>
<name>A0ABN9X2Y0_9DINO</name>
<evidence type="ECO:0000256" key="1">
    <source>
        <dbReference type="SAM" id="MobiDB-lite"/>
    </source>
</evidence>
<feature type="compositionally biased region" description="Low complexity" evidence="1">
    <location>
        <begin position="25"/>
        <end position="34"/>
    </location>
</feature>
<evidence type="ECO:0000313" key="3">
    <source>
        <dbReference type="Proteomes" id="UP001189429"/>
    </source>
</evidence>
<accession>A0ABN9X2Y0</accession>
<protein>
    <submittedName>
        <fullName evidence="2">Uncharacterized protein</fullName>
    </submittedName>
</protein>
<dbReference type="EMBL" id="CAUYUJ010019782">
    <property type="protein sequence ID" value="CAK0893659.1"/>
    <property type="molecule type" value="Genomic_DNA"/>
</dbReference>